<evidence type="ECO:0000256" key="14">
    <source>
        <dbReference type="ARBA" id="ARBA00049136"/>
    </source>
</evidence>
<dbReference type="InterPro" id="IPR023696">
    <property type="entry name" value="Ureohydrolase_dom_sf"/>
</dbReference>
<feature type="binding site" evidence="19">
    <location>
        <position position="93"/>
    </location>
    <ligand>
        <name>substrate</name>
    </ligand>
</feature>
<dbReference type="Proteomes" id="UP000005204">
    <property type="component" value="Unassembled WGS sequence"/>
</dbReference>
<dbReference type="InterPro" id="IPR000286">
    <property type="entry name" value="HDACs"/>
</dbReference>
<dbReference type="RefSeq" id="XP_037872418.1">
    <property type="nucleotide sequence ID" value="XM_038016490.2"/>
</dbReference>
<evidence type="ECO:0000256" key="1">
    <source>
        <dbReference type="ARBA" id="ARBA00001968"/>
    </source>
</evidence>
<dbReference type="PRINTS" id="PR01270">
    <property type="entry name" value="HDASUPER"/>
</dbReference>
<dbReference type="GO" id="GO:0005694">
    <property type="term" value="C:chromosome"/>
    <property type="evidence" value="ECO:0007669"/>
    <property type="project" value="UniProtKB-SubCell"/>
</dbReference>
<evidence type="ECO:0000256" key="11">
    <source>
        <dbReference type="ARBA" id="ARBA00023015"/>
    </source>
</evidence>
<feature type="binding site" evidence="20">
    <location>
        <position position="170"/>
    </location>
    <ligand>
        <name>a divalent metal cation</name>
        <dbReference type="ChEBI" id="CHEBI:60240"/>
    </ligand>
</feature>
<comment type="similarity">
    <text evidence="17">Belongs to the histone deacetylase family. HD Type 1 subfamily.</text>
</comment>
<evidence type="ECO:0000313" key="23">
    <source>
        <dbReference type="Proteomes" id="UP000005204"/>
    </source>
</evidence>
<evidence type="ECO:0000256" key="8">
    <source>
        <dbReference type="ARBA" id="ARBA00022723"/>
    </source>
</evidence>
<protein>
    <recommendedName>
        <fullName evidence="17">Histone deacetylase</fullName>
        <ecNumber evidence="17">3.5.1.98</ecNumber>
    </recommendedName>
</protein>
<dbReference type="GO" id="GO:0031507">
    <property type="term" value="P:heterochromatin formation"/>
    <property type="evidence" value="ECO:0007669"/>
    <property type="project" value="TreeGrafter"/>
</dbReference>
<evidence type="ECO:0000256" key="13">
    <source>
        <dbReference type="ARBA" id="ARBA00023242"/>
    </source>
</evidence>
<proteinExistence type="inferred from homology"/>
<sequence length="426" mass="47657">MNNARVAYLWDEKLVKECIRLPAVFGRARLVHNLIEAYGLISKLKVIRSSPASYEDLNVFHSDLYLEHLKQITDIDDDYISNAQDENFGIGYDCPPVPNMFELVSTIAGGSVTAAKCLTMGIADIAINWCGGWHHAHNNRAEGFCYVNDIVIAIEKLKGKFKNILYVDLDVHHGNGVQDAYWTTRSVYTLSFHKFEPGFYPGTGSIEDIGCGDGEGYSCNFPLNEAYSDNTIQFVFEKVFNSVYSNFAPDAIVVQCGADALSHDPHGGACLTSRGYCACISTVLDKQKPTMLLGGGGYNHSNTARLWTTLTAFVTGVELDEIIPEHNEWPEYGPDYMLPVQGTLIKDTNKKSYLEDCINKINENLKKHLAKTEKLEPESKIYKTGGELVKSDYKINKSYIPKYSYVQKTESTCDTMQPVDVYDFVE</sequence>
<evidence type="ECO:0000313" key="22">
    <source>
        <dbReference type="EnsemblMetazoa" id="XP_037872418.1"/>
    </source>
</evidence>
<keyword evidence="7" id="KW-0678">Repressor</keyword>
<dbReference type="GO" id="GO:0141221">
    <property type="term" value="F:histone deacetylase activity, hydrolytic mechanism"/>
    <property type="evidence" value="ECO:0007669"/>
    <property type="project" value="UniProtKB-EC"/>
</dbReference>
<dbReference type="Gene3D" id="3.40.800.20">
    <property type="entry name" value="Histone deacetylase domain"/>
    <property type="match status" value="1"/>
</dbReference>
<dbReference type="GO" id="GO:0005737">
    <property type="term" value="C:cytoplasm"/>
    <property type="evidence" value="ECO:0007669"/>
    <property type="project" value="UniProtKB-SubCell"/>
</dbReference>
<evidence type="ECO:0000256" key="2">
    <source>
        <dbReference type="ARBA" id="ARBA00004123"/>
    </source>
</evidence>
<feature type="binding site" evidence="19">
    <location>
        <position position="143"/>
    </location>
    <ligand>
        <name>substrate</name>
    </ligand>
</feature>
<evidence type="ECO:0000256" key="6">
    <source>
        <dbReference type="ARBA" id="ARBA00022490"/>
    </source>
</evidence>
<evidence type="ECO:0000256" key="18">
    <source>
        <dbReference type="PIRSR" id="PIRSR037913-1"/>
    </source>
</evidence>
<evidence type="ECO:0000256" key="16">
    <source>
        <dbReference type="ARBA" id="ARBA00049416"/>
    </source>
</evidence>
<evidence type="ECO:0000256" key="12">
    <source>
        <dbReference type="ARBA" id="ARBA00023163"/>
    </source>
</evidence>
<evidence type="ECO:0000256" key="7">
    <source>
        <dbReference type="ARBA" id="ARBA00022491"/>
    </source>
</evidence>
<keyword evidence="8 20" id="KW-0479">Metal-binding</keyword>
<keyword evidence="9 17" id="KW-0378">Hydrolase</keyword>
<comment type="catalytic activity">
    <reaction evidence="16">
        <text>N(6)-acetyl-L-lysyl-[histone] + H2O = L-lysyl-[histone] + acetate</text>
        <dbReference type="Rhea" id="RHEA:58196"/>
        <dbReference type="Rhea" id="RHEA-COMP:9845"/>
        <dbReference type="Rhea" id="RHEA-COMP:11338"/>
        <dbReference type="ChEBI" id="CHEBI:15377"/>
        <dbReference type="ChEBI" id="CHEBI:29969"/>
        <dbReference type="ChEBI" id="CHEBI:30089"/>
        <dbReference type="ChEBI" id="CHEBI:61930"/>
        <dbReference type="EC" id="3.5.1.98"/>
    </reaction>
    <physiologicalReaction direction="left-to-right" evidence="16">
        <dbReference type="Rhea" id="RHEA:58197"/>
    </physiologicalReaction>
</comment>
<dbReference type="PANTHER" id="PTHR10625:SF14">
    <property type="entry name" value="HISTONE DEACETYLASE 8"/>
    <property type="match status" value="1"/>
</dbReference>
<evidence type="ECO:0000259" key="21">
    <source>
        <dbReference type="Pfam" id="PF00850"/>
    </source>
</evidence>
<dbReference type="KEGG" id="bmor:101738400"/>
<feature type="binding site" evidence="20">
    <location>
        <position position="259"/>
    </location>
    <ligand>
        <name>a divalent metal cation</name>
        <dbReference type="ChEBI" id="CHEBI:60240"/>
    </ligand>
</feature>
<keyword evidence="11 17" id="KW-0805">Transcription regulation</keyword>
<dbReference type="EnsemblMetazoa" id="XM_038016489.1">
    <property type="protein sequence ID" value="XP_037872417.1"/>
    <property type="gene ID" value="LOC101738400"/>
</dbReference>
<evidence type="ECO:0000256" key="9">
    <source>
        <dbReference type="ARBA" id="ARBA00022801"/>
    </source>
</evidence>
<comment type="subcellular location">
    <subcellularLocation>
        <location evidence="3">Chromosome</location>
    </subcellularLocation>
    <subcellularLocation>
        <location evidence="4">Cytoplasm</location>
    </subcellularLocation>
    <subcellularLocation>
        <location evidence="2 17">Nucleus</location>
    </subcellularLocation>
</comment>
<dbReference type="InterPro" id="IPR003084">
    <property type="entry name" value="HDAC_I/II"/>
</dbReference>
<accession>A0A8R2R051</accession>
<dbReference type="GO" id="GO:0046872">
    <property type="term" value="F:metal ion binding"/>
    <property type="evidence" value="ECO:0007669"/>
    <property type="project" value="UniProtKB-KW"/>
</dbReference>
<dbReference type="SMR" id="A0A8R2R051"/>
<reference evidence="22" key="2">
    <citation type="submission" date="2022-06" db="UniProtKB">
        <authorList>
            <consortium name="EnsemblMetazoa"/>
        </authorList>
    </citation>
    <scope>IDENTIFICATION</scope>
    <source>
        <strain evidence="22">p50T (Dazao)</strain>
    </source>
</reference>
<reference evidence="23" key="1">
    <citation type="journal article" date="2008" name="Insect Biochem. Mol. Biol.">
        <title>The genome of a lepidopteran model insect, the silkworm Bombyx mori.</title>
        <authorList>
            <consortium name="International Silkworm Genome Consortium"/>
        </authorList>
    </citation>
    <scope>NUCLEOTIDE SEQUENCE [LARGE SCALE GENOMIC DNA]</scope>
    <source>
        <strain evidence="23">p50T</strain>
    </source>
</reference>
<dbReference type="PIRSF" id="PIRSF037913">
    <property type="entry name" value="His_deacetylse_1"/>
    <property type="match status" value="1"/>
</dbReference>
<dbReference type="GO" id="GO:0005634">
    <property type="term" value="C:nucleus"/>
    <property type="evidence" value="ECO:0007669"/>
    <property type="project" value="UniProtKB-SubCell"/>
</dbReference>
<evidence type="ECO:0000256" key="19">
    <source>
        <dbReference type="PIRSR" id="PIRSR037913-2"/>
    </source>
</evidence>
<dbReference type="SUPFAM" id="SSF52768">
    <property type="entry name" value="Arginase/deacetylase"/>
    <property type="match status" value="1"/>
</dbReference>
<evidence type="ECO:0000256" key="3">
    <source>
        <dbReference type="ARBA" id="ARBA00004286"/>
    </source>
</evidence>
<keyword evidence="10 17" id="KW-0156">Chromatin regulator</keyword>
<evidence type="ECO:0000256" key="15">
    <source>
        <dbReference type="ARBA" id="ARBA00049193"/>
    </source>
</evidence>
<name>A0A8R2R051_BOMMO</name>
<dbReference type="PANTHER" id="PTHR10625">
    <property type="entry name" value="HISTONE DEACETYLASE HDAC1-RELATED"/>
    <property type="match status" value="1"/>
</dbReference>
<keyword evidence="13 17" id="KW-0539">Nucleus</keyword>
<feature type="binding site" evidence="19">
    <location>
        <position position="298"/>
    </location>
    <ligand>
        <name>substrate</name>
    </ligand>
</feature>
<dbReference type="GeneID" id="101738400"/>
<dbReference type="EC" id="3.5.1.98" evidence="17"/>
<dbReference type="RefSeq" id="XP_037872417.1">
    <property type="nucleotide sequence ID" value="XM_038016489.2"/>
</dbReference>
<keyword evidence="12 17" id="KW-0804">Transcription</keyword>
<evidence type="ECO:0000256" key="5">
    <source>
        <dbReference type="ARBA" id="ARBA00022454"/>
    </source>
</evidence>
<feature type="binding site" evidence="20">
    <location>
        <position position="172"/>
    </location>
    <ligand>
        <name>a divalent metal cation</name>
        <dbReference type="ChEBI" id="CHEBI:60240"/>
    </ligand>
</feature>
<comment type="cofactor">
    <cofactor evidence="1">
        <name>a divalent metal cation</name>
        <dbReference type="ChEBI" id="CHEBI:60240"/>
    </cofactor>
</comment>
<dbReference type="AlphaFoldDB" id="A0A8R2R051"/>
<evidence type="ECO:0000256" key="4">
    <source>
        <dbReference type="ARBA" id="ARBA00004496"/>
    </source>
</evidence>
<dbReference type="EnsemblMetazoa" id="XM_038016490.1">
    <property type="protein sequence ID" value="XP_037872418.1"/>
    <property type="gene ID" value="LOC101738400"/>
</dbReference>
<comment type="catalytic activity">
    <reaction evidence="14">
        <text>N(6)-acetyl-L-lysyl-[protein] + H2O = L-lysyl-[protein] + acetate</text>
        <dbReference type="Rhea" id="RHEA:58108"/>
        <dbReference type="Rhea" id="RHEA-COMP:9752"/>
        <dbReference type="Rhea" id="RHEA-COMP:10731"/>
        <dbReference type="ChEBI" id="CHEBI:15377"/>
        <dbReference type="ChEBI" id="CHEBI:29969"/>
        <dbReference type="ChEBI" id="CHEBI:30089"/>
        <dbReference type="ChEBI" id="CHEBI:61930"/>
    </reaction>
    <physiologicalReaction direction="left-to-right" evidence="14">
        <dbReference type="Rhea" id="RHEA:58109"/>
    </physiologicalReaction>
</comment>
<evidence type="ECO:0000256" key="20">
    <source>
        <dbReference type="PIRSR" id="PIRSR037913-3"/>
    </source>
</evidence>
<feature type="domain" description="Histone deacetylase" evidence="21">
    <location>
        <begin position="26"/>
        <end position="312"/>
    </location>
</feature>
<dbReference type="PRINTS" id="PR01271">
    <property type="entry name" value="HISDACETLASE"/>
</dbReference>
<comment type="catalytic activity">
    <reaction evidence="15">
        <text>N(6)-(2E)-butenoyl-L-lysyl-[protein] + H2O = (2E)-2-butenoate + L-lysyl-[protein]</text>
        <dbReference type="Rhea" id="RHEA:69172"/>
        <dbReference type="Rhea" id="RHEA-COMP:9752"/>
        <dbReference type="Rhea" id="RHEA-COMP:13707"/>
        <dbReference type="ChEBI" id="CHEBI:15377"/>
        <dbReference type="ChEBI" id="CHEBI:29969"/>
        <dbReference type="ChEBI" id="CHEBI:35899"/>
        <dbReference type="ChEBI" id="CHEBI:137954"/>
    </reaction>
    <physiologicalReaction direction="left-to-right" evidence="15">
        <dbReference type="Rhea" id="RHEA:69173"/>
    </physiologicalReaction>
</comment>
<keyword evidence="5" id="KW-0158">Chromosome</keyword>
<evidence type="ECO:0000256" key="10">
    <source>
        <dbReference type="ARBA" id="ARBA00022853"/>
    </source>
</evidence>
<keyword evidence="6" id="KW-0963">Cytoplasm</keyword>
<organism evidence="22 23">
    <name type="scientific">Bombyx mori</name>
    <name type="common">Silk moth</name>
    <dbReference type="NCBI Taxonomy" id="7091"/>
    <lineage>
        <taxon>Eukaryota</taxon>
        <taxon>Metazoa</taxon>
        <taxon>Ecdysozoa</taxon>
        <taxon>Arthropoda</taxon>
        <taxon>Hexapoda</taxon>
        <taxon>Insecta</taxon>
        <taxon>Pterygota</taxon>
        <taxon>Neoptera</taxon>
        <taxon>Endopterygota</taxon>
        <taxon>Lepidoptera</taxon>
        <taxon>Glossata</taxon>
        <taxon>Ditrysia</taxon>
        <taxon>Bombycoidea</taxon>
        <taxon>Bombycidae</taxon>
        <taxon>Bombycinae</taxon>
        <taxon>Bombyx</taxon>
    </lineage>
</organism>
<evidence type="ECO:0000256" key="17">
    <source>
        <dbReference type="PIRNR" id="PIRNR037913"/>
    </source>
</evidence>
<dbReference type="InterPro" id="IPR037138">
    <property type="entry name" value="His_deacetylse_dom_sf"/>
</dbReference>
<keyword evidence="23" id="KW-1185">Reference proteome</keyword>
<dbReference type="InterPro" id="IPR023801">
    <property type="entry name" value="His_deacetylse_dom"/>
</dbReference>
<feature type="active site" description="Proton acceptor" evidence="18">
    <location>
        <position position="135"/>
    </location>
</feature>
<dbReference type="Pfam" id="PF00850">
    <property type="entry name" value="Hist_deacetyl"/>
    <property type="match status" value="1"/>
</dbReference>